<evidence type="ECO:0000313" key="3">
    <source>
        <dbReference type="EMBL" id="KAA6362357.1"/>
    </source>
</evidence>
<proteinExistence type="predicted"/>
<organism evidence="3 4">
    <name type="scientific">Streblomastix strix</name>
    <dbReference type="NCBI Taxonomy" id="222440"/>
    <lineage>
        <taxon>Eukaryota</taxon>
        <taxon>Metamonada</taxon>
        <taxon>Preaxostyla</taxon>
        <taxon>Oxymonadida</taxon>
        <taxon>Streblomastigidae</taxon>
        <taxon>Streblomastix</taxon>
    </lineage>
</organism>
<keyword evidence="1" id="KW-0808">Transferase</keyword>
<evidence type="ECO:0000259" key="2">
    <source>
        <dbReference type="PROSITE" id="PS51059"/>
    </source>
</evidence>
<feature type="domain" description="PARP catalytic" evidence="2">
    <location>
        <begin position="398"/>
        <end position="527"/>
    </location>
</feature>
<dbReference type="EMBL" id="SNRW01024308">
    <property type="protein sequence ID" value="KAA6362357.1"/>
    <property type="molecule type" value="Genomic_DNA"/>
</dbReference>
<dbReference type="GO" id="GO:0003950">
    <property type="term" value="F:NAD+ poly-ADP-ribosyltransferase activity"/>
    <property type="evidence" value="ECO:0007669"/>
    <property type="project" value="UniProtKB-UniRule"/>
</dbReference>
<feature type="non-terminal residue" evidence="3">
    <location>
        <position position="1"/>
    </location>
</feature>
<gene>
    <name evidence="3" type="ORF">EZS28_042116</name>
</gene>
<dbReference type="EC" id="2.4.2.-" evidence="1"/>
<name>A0A5J4TVP8_9EUKA</name>
<keyword evidence="1" id="KW-0520">NAD</keyword>
<dbReference type="PROSITE" id="PS51059">
    <property type="entry name" value="PARP_CATALYTIC"/>
    <property type="match status" value="1"/>
</dbReference>
<dbReference type="AlphaFoldDB" id="A0A5J4TVP8"/>
<dbReference type="Pfam" id="PF00644">
    <property type="entry name" value="PARP"/>
    <property type="match status" value="1"/>
</dbReference>
<protein>
    <recommendedName>
        <fullName evidence="1">Poly [ADP-ribose] polymerase</fullName>
        <shortName evidence="1">PARP</shortName>
        <ecNumber evidence="1">2.4.2.-</ecNumber>
    </recommendedName>
</protein>
<dbReference type="Gene3D" id="3.90.228.10">
    <property type="match status" value="1"/>
</dbReference>
<keyword evidence="1" id="KW-0328">Glycosyltransferase</keyword>
<dbReference type="InterPro" id="IPR012317">
    <property type="entry name" value="Poly(ADP-ribose)pol_cat_dom"/>
</dbReference>
<comment type="caution">
    <text evidence="3">The sequence shown here is derived from an EMBL/GenBank/DDBJ whole genome shotgun (WGS) entry which is preliminary data.</text>
</comment>
<dbReference type="SUPFAM" id="SSF56399">
    <property type="entry name" value="ADP-ribosylation"/>
    <property type="match status" value="1"/>
</dbReference>
<evidence type="ECO:0000313" key="4">
    <source>
        <dbReference type="Proteomes" id="UP000324800"/>
    </source>
</evidence>
<feature type="non-terminal residue" evidence="3">
    <location>
        <position position="527"/>
    </location>
</feature>
<evidence type="ECO:0000256" key="1">
    <source>
        <dbReference type="RuleBase" id="RU362114"/>
    </source>
</evidence>
<dbReference type="Proteomes" id="UP000324800">
    <property type="component" value="Unassembled WGS sequence"/>
</dbReference>
<sequence length="527" mass="59695">LRGGWIRNIRIVKEKGRRPWSAIQQRQSGQVGQQERQYHRFDLIEAETCLIVAQEIMLGVQQPQFLTQIQNLGLEYPWQKKYYVYHVWDGDMGNNYAKLPQSVINGLREEIIKRKKDAQKKLDDYLYGRIAQDFPQEMNEPNSRYSIRLFGCHTLSEAQEKFRTEFFDSMDLQFPVQSGVSTEQDADEAFLRRDQRRIAAQGGEQVNAVVPDDPKDLFDELNDDERFDQQFFNRNQNILPGLEFAHTYGRGRYYASLPGVQLAITELATFVSPNLQPFGDQELQAGGFNGINWATLNGGPDEAALRLKRAASVLSRIKREMIRQRSAAGPLIQQLCNQFNTIFTHPGLQQLNPQNVNNQCSVSTFALARVAVAIDPQSAGIIAATQQAGGAGNANAQQLLSIQTCELIMQCINSTLEPLRRDTPQYDLIQVYFLQSMNPAAINQPPGTVQQTFPKIESIYCVKQNDFEARFQECLAEQNRLLLWHGSGRGFWLSVLSTGLFLPGTTSFVSYGPGFSRPRGQYGIFFA</sequence>
<accession>A0A5J4TVP8</accession>
<reference evidence="3 4" key="1">
    <citation type="submission" date="2019-03" db="EMBL/GenBank/DDBJ databases">
        <title>Single cell metagenomics reveals metabolic interactions within the superorganism composed of flagellate Streblomastix strix and complex community of Bacteroidetes bacteria on its surface.</title>
        <authorList>
            <person name="Treitli S.C."/>
            <person name="Kolisko M."/>
            <person name="Husnik F."/>
            <person name="Keeling P."/>
            <person name="Hampl V."/>
        </authorList>
    </citation>
    <scope>NUCLEOTIDE SEQUENCE [LARGE SCALE GENOMIC DNA]</scope>
    <source>
        <strain evidence="3">ST1C</strain>
    </source>
</reference>